<protein>
    <recommendedName>
        <fullName evidence="2">Antitoxin</fullName>
    </recommendedName>
</protein>
<gene>
    <name evidence="3" type="ORF">CCS01_01315</name>
</gene>
<proteinExistence type="inferred from homology"/>
<evidence type="ECO:0000256" key="1">
    <source>
        <dbReference type="ARBA" id="ARBA00009981"/>
    </source>
</evidence>
<evidence type="ECO:0000313" key="3">
    <source>
        <dbReference type="EMBL" id="PPQ39497.1"/>
    </source>
</evidence>
<dbReference type="AlphaFoldDB" id="A0A2S6NNX1"/>
<accession>A0A2S6NNX1</accession>
<dbReference type="OrthoDB" id="7276624at2"/>
<comment type="similarity">
    <text evidence="1 2">Belongs to the phD/YefM antitoxin family.</text>
</comment>
<keyword evidence="4" id="KW-1185">Reference proteome</keyword>
<name>A0A2S6NNX1_RHOGL</name>
<comment type="caution">
    <text evidence="3">The sequence shown here is derived from an EMBL/GenBank/DDBJ whole genome shotgun (WGS) entry which is preliminary data.</text>
</comment>
<sequence length="79" mass="8891">MDQAISAAEANRSFSRLLREVRQGCSYVVTAHGKPVARIVPCHEADQARETARSALLRRLADQPVVDIGPWTRDDLYER</sequence>
<dbReference type="SUPFAM" id="SSF143120">
    <property type="entry name" value="YefM-like"/>
    <property type="match status" value="1"/>
</dbReference>
<dbReference type="Proteomes" id="UP000239724">
    <property type="component" value="Unassembled WGS sequence"/>
</dbReference>
<reference evidence="3 4" key="1">
    <citation type="journal article" date="2018" name="Arch. Microbiol.">
        <title>New insights into the metabolic potential of the phototrophic purple bacterium Rhodopila globiformis DSM 161(T) from its draft genome sequence and evidence for a vanadium-dependent nitrogenase.</title>
        <authorList>
            <person name="Imhoff J.F."/>
            <person name="Rahn T."/>
            <person name="Kunzel S."/>
            <person name="Neulinger S.C."/>
        </authorList>
    </citation>
    <scope>NUCLEOTIDE SEQUENCE [LARGE SCALE GENOMIC DNA]</scope>
    <source>
        <strain evidence="3 4">DSM 161</strain>
    </source>
</reference>
<evidence type="ECO:0000256" key="2">
    <source>
        <dbReference type="RuleBase" id="RU362080"/>
    </source>
</evidence>
<comment type="function">
    <text evidence="2">Antitoxin component of a type II toxin-antitoxin (TA) system.</text>
</comment>
<organism evidence="3 4">
    <name type="scientific">Rhodopila globiformis</name>
    <name type="common">Rhodopseudomonas globiformis</name>
    <dbReference type="NCBI Taxonomy" id="1071"/>
    <lineage>
        <taxon>Bacteria</taxon>
        <taxon>Pseudomonadati</taxon>
        <taxon>Pseudomonadota</taxon>
        <taxon>Alphaproteobacteria</taxon>
        <taxon>Acetobacterales</taxon>
        <taxon>Acetobacteraceae</taxon>
        <taxon>Rhodopila</taxon>
    </lineage>
</organism>
<dbReference type="Gene3D" id="3.40.1620.10">
    <property type="entry name" value="YefM-like domain"/>
    <property type="match status" value="1"/>
</dbReference>
<dbReference type="InterPro" id="IPR036165">
    <property type="entry name" value="YefM-like_sf"/>
</dbReference>
<dbReference type="InterPro" id="IPR006442">
    <property type="entry name" value="Antitoxin_Phd/YefM"/>
</dbReference>
<dbReference type="NCBIfam" id="TIGR01552">
    <property type="entry name" value="phd_fam"/>
    <property type="match status" value="1"/>
</dbReference>
<evidence type="ECO:0000313" key="4">
    <source>
        <dbReference type="Proteomes" id="UP000239724"/>
    </source>
</evidence>
<dbReference type="EMBL" id="NHRY01000033">
    <property type="protein sequence ID" value="PPQ39497.1"/>
    <property type="molecule type" value="Genomic_DNA"/>
</dbReference>
<dbReference type="Pfam" id="PF02604">
    <property type="entry name" value="PhdYeFM_antitox"/>
    <property type="match status" value="1"/>
</dbReference>
<dbReference type="RefSeq" id="WP_104517036.1">
    <property type="nucleotide sequence ID" value="NZ_NHRY01000033.1"/>
</dbReference>